<accession>A0A1C7LP06</accession>
<evidence type="ECO:0000313" key="13">
    <source>
        <dbReference type="EMBL" id="OBZ66505.1"/>
    </source>
</evidence>
<dbReference type="AlphaFoldDB" id="A0A1C7LP06"/>
<dbReference type="OrthoDB" id="541719at2759"/>
<dbReference type="Gene3D" id="3.20.20.105">
    <property type="entry name" value="Queuine tRNA-ribosyltransferase-like"/>
    <property type="match status" value="1"/>
</dbReference>
<dbReference type="GO" id="GO:0071007">
    <property type="term" value="C:U2-type catalytic step 2 spliceosome"/>
    <property type="evidence" value="ECO:0007669"/>
    <property type="project" value="TreeGrafter"/>
</dbReference>
<evidence type="ECO:0000256" key="10">
    <source>
        <dbReference type="SAM" id="MobiDB-lite"/>
    </source>
</evidence>
<comment type="similarity">
    <text evidence="2">Belongs to the crooked-neck family.</text>
</comment>
<evidence type="ECO:0000256" key="3">
    <source>
        <dbReference type="ARBA" id="ARBA00011524"/>
    </source>
</evidence>
<dbReference type="SUPFAM" id="SSF51713">
    <property type="entry name" value="tRNA-guanine transglycosylase"/>
    <property type="match status" value="1"/>
</dbReference>
<evidence type="ECO:0000259" key="11">
    <source>
        <dbReference type="Pfam" id="PF01702"/>
    </source>
</evidence>
<dbReference type="GO" id="GO:0000974">
    <property type="term" value="C:Prp19 complex"/>
    <property type="evidence" value="ECO:0007669"/>
    <property type="project" value="TreeGrafter"/>
</dbReference>
<dbReference type="Pfam" id="PF01702">
    <property type="entry name" value="TGT"/>
    <property type="match status" value="1"/>
</dbReference>
<keyword evidence="4" id="KW-0507">mRNA processing</keyword>
<evidence type="ECO:0000256" key="4">
    <source>
        <dbReference type="ARBA" id="ARBA00022664"/>
    </source>
</evidence>
<dbReference type="PANTHER" id="PTHR11246">
    <property type="entry name" value="PRE-MRNA SPLICING FACTOR"/>
    <property type="match status" value="1"/>
</dbReference>
<feature type="domain" description="Pre-mRNA-splicing factor Syf1-like N-terminal HAT-repeats" evidence="12">
    <location>
        <begin position="59"/>
        <end position="204"/>
    </location>
</feature>
<dbReference type="InterPro" id="IPR036511">
    <property type="entry name" value="TGT-like_sf"/>
</dbReference>
<comment type="caution">
    <text evidence="13">The sequence shown here is derived from an EMBL/GenBank/DDBJ whole genome shotgun (WGS) entry which is preliminary data.</text>
</comment>
<dbReference type="InterPro" id="IPR002616">
    <property type="entry name" value="tRNA_ribo_trans-like"/>
</dbReference>
<evidence type="ECO:0000256" key="1">
    <source>
        <dbReference type="ARBA" id="ARBA00004123"/>
    </source>
</evidence>
<dbReference type="EMBL" id="LUGG01000031">
    <property type="protein sequence ID" value="OBZ66505.1"/>
    <property type="molecule type" value="Genomic_DNA"/>
</dbReference>
<dbReference type="InterPro" id="IPR055433">
    <property type="entry name" value="HAT_Syf1-like_N"/>
</dbReference>
<feature type="repeat" description="TPR" evidence="9">
    <location>
        <begin position="205"/>
        <end position="238"/>
    </location>
</feature>
<evidence type="ECO:0000256" key="6">
    <source>
        <dbReference type="ARBA" id="ARBA00022737"/>
    </source>
</evidence>
<dbReference type="InterPro" id="IPR011990">
    <property type="entry name" value="TPR-like_helical_dom_sf"/>
</dbReference>
<dbReference type="STRING" id="5627.A0A1C7LP06"/>
<comment type="subunit">
    <text evidence="3">Associated with the spliceosome.</text>
</comment>
<dbReference type="Pfam" id="PF23233">
    <property type="entry name" value="HAT_Syf1_CNRKL1_N"/>
    <property type="match status" value="1"/>
</dbReference>
<sequence length="1101" mass="124759">MQDGRAPRIKNRAPAAIQVTAEQLLRDAQERQESQFRAPKQRVEDFEELHEYRGRKREEFEKRIRQTRGNIKEWLQYANWEASQGEFPRSRSVFERALDVDPRSIQLWLSYTEVELKGRNVQHARNLFDRAVTLLPRVDQLWYKYVYLEELLQNVPGARQVFERWMQWEPDDKAWQAYIKMEQRYGELDRASAIYERWVAVRPEPRVWVKWGKFEEERGKLDKAREVFQTALEFFGDDEEQVEKAQAVFNAFAKMETRLKEYERARVIYKFALARLSRSKSAALNSSAWIKYGELETQLEDFARTRAIFELGVSQAQLSMPELLWKAYIDFETEEGEREKARALYERLIALSGHVKVWISYAMFEAEPIPIPRSMREQESEEESDEVPMVEGDAVVARQVFERGYKDLKSRSLKNERVVLLEVWKTFEENHGTAEDVAKVQGMMPIVSKKRHVDEETGQVVEDWDMVFADDERESNPTSFKFLQMAHAWKATQGKSGAGSTSVLSGFTAASRSSVEATATSSSKRREERDEDEDSNSDTYTIFSVSLLYVEALHTLGSYIVNINRSRVYALHLNAIRKPRIPSSTNRMASSNIFHPNVSSDTPKFGARLGKLSIHRQNENTTLDVDTPALITATSRGIVPHLSRDHVRATDAIRCINIPFESFLERSPPVPTLVNGAHPLHSFLGYLPSQHVVFMCPRDPSDSRKMPPNSKDYISVHCTRGVRKVTAPSWSSYIQACNPDIAVALSDIPFTPTPYSQKRLTKSIERSTAWLVDLLKLGRSSPLKPLSKTPSLPHTPNLLVHMVGGGEAQARNVFAESLTDALESKELDQLNPLITLDQGVTGYVFDLVSLRSALGADNIPESNLLTESTDEKLSSASSGSTFDDSLALSPLLQASLAPLPSDKLRVVNSARSPHEMLRLIRDVGIDLFDVSWAQRAADIGIALDFRFPVCRQPDKVDGCTFPARRQSGKRDLGHNLFDSKFAHDHSRLAASFLDGQSAGQSLLHTAIHPVLPPSSSPHPRDVFALSVGDAQSTFAEEVTLFLDTYNEDMVVFHEAKAMWTKVEMARGKGRLAREKQGSAEQLALPIIYPGLLYTINSYGIL</sequence>
<feature type="domain" description="tRNA-guanine(15) transglycosylase-like" evidence="11">
    <location>
        <begin position="606"/>
        <end position="820"/>
    </location>
</feature>
<comment type="subcellular location">
    <subcellularLocation>
        <location evidence="1">Nucleus</location>
    </subcellularLocation>
</comment>
<keyword evidence="6" id="KW-0677">Repeat</keyword>
<dbReference type="PANTHER" id="PTHR11246:SF3">
    <property type="entry name" value="CROOKED NECK-LIKE PROTEIN 1"/>
    <property type="match status" value="1"/>
</dbReference>
<gene>
    <name evidence="13" type="primary">CLF1_0</name>
    <name evidence="13" type="ORF">A0H81_13687</name>
</gene>
<dbReference type="GO" id="GO:0071011">
    <property type="term" value="C:precatalytic spliceosome"/>
    <property type="evidence" value="ECO:0007669"/>
    <property type="project" value="TreeGrafter"/>
</dbReference>
<dbReference type="InterPro" id="IPR003107">
    <property type="entry name" value="HAT"/>
</dbReference>
<name>A0A1C7LP06_GRIFR</name>
<evidence type="ECO:0000256" key="5">
    <source>
        <dbReference type="ARBA" id="ARBA00022728"/>
    </source>
</evidence>
<evidence type="ECO:0000256" key="2">
    <source>
        <dbReference type="ARBA" id="ARBA00008644"/>
    </source>
</evidence>
<reference evidence="13 14" key="1">
    <citation type="submission" date="2016-03" db="EMBL/GenBank/DDBJ databases">
        <title>Whole genome sequencing of Grifola frondosa 9006-11.</title>
        <authorList>
            <person name="Min B."/>
            <person name="Park H."/>
            <person name="Kim J.-G."/>
            <person name="Cho H."/>
            <person name="Oh Y.-L."/>
            <person name="Kong W.-S."/>
            <person name="Choi I.-G."/>
        </authorList>
    </citation>
    <scope>NUCLEOTIDE SEQUENCE [LARGE SCALE GENOMIC DNA]</scope>
    <source>
        <strain evidence="13 14">9006-11</strain>
    </source>
</reference>
<dbReference type="Gene3D" id="1.25.40.10">
    <property type="entry name" value="Tetratricopeptide repeat domain"/>
    <property type="match status" value="2"/>
</dbReference>
<evidence type="ECO:0000313" key="14">
    <source>
        <dbReference type="Proteomes" id="UP000092993"/>
    </source>
</evidence>
<proteinExistence type="inferred from homology"/>
<evidence type="ECO:0000256" key="9">
    <source>
        <dbReference type="PROSITE-ProRule" id="PRU00339"/>
    </source>
</evidence>
<protein>
    <submittedName>
        <fullName evidence="13">Pre-mRNA-splicing factor CLF1</fullName>
    </submittedName>
</protein>
<dbReference type="SMART" id="SM00386">
    <property type="entry name" value="HAT"/>
    <property type="match status" value="9"/>
</dbReference>
<keyword evidence="7" id="KW-0508">mRNA splicing</keyword>
<organism evidence="13 14">
    <name type="scientific">Grifola frondosa</name>
    <name type="common">Maitake</name>
    <name type="synonym">Polyporus frondosus</name>
    <dbReference type="NCBI Taxonomy" id="5627"/>
    <lineage>
        <taxon>Eukaryota</taxon>
        <taxon>Fungi</taxon>
        <taxon>Dikarya</taxon>
        <taxon>Basidiomycota</taxon>
        <taxon>Agaricomycotina</taxon>
        <taxon>Agaricomycetes</taxon>
        <taxon>Polyporales</taxon>
        <taxon>Grifolaceae</taxon>
        <taxon>Grifola</taxon>
    </lineage>
</organism>
<keyword evidence="8" id="KW-0539">Nucleus</keyword>
<dbReference type="GO" id="GO:0071014">
    <property type="term" value="C:post-mRNA release spliceosomal complex"/>
    <property type="evidence" value="ECO:0007669"/>
    <property type="project" value="TreeGrafter"/>
</dbReference>
<dbReference type="InterPro" id="IPR045075">
    <property type="entry name" value="Syf1-like"/>
</dbReference>
<dbReference type="GO" id="GO:0006400">
    <property type="term" value="P:tRNA modification"/>
    <property type="evidence" value="ECO:0007669"/>
    <property type="project" value="InterPro"/>
</dbReference>
<keyword evidence="14" id="KW-1185">Reference proteome</keyword>
<keyword evidence="9" id="KW-0802">TPR repeat</keyword>
<feature type="region of interest" description="Disordered" evidence="10">
    <location>
        <begin position="515"/>
        <end position="537"/>
    </location>
</feature>
<dbReference type="Proteomes" id="UP000092993">
    <property type="component" value="Unassembled WGS sequence"/>
</dbReference>
<feature type="repeat" description="TPR" evidence="9">
    <location>
        <begin position="71"/>
        <end position="104"/>
    </location>
</feature>
<dbReference type="InterPro" id="IPR019734">
    <property type="entry name" value="TPR_rpt"/>
</dbReference>
<dbReference type="GO" id="GO:0000245">
    <property type="term" value="P:spliceosomal complex assembly"/>
    <property type="evidence" value="ECO:0007669"/>
    <property type="project" value="TreeGrafter"/>
</dbReference>
<evidence type="ECO:0000256" key="8">
    <source>
        <dbReference type="ARBA" id="ARBA00023242"/>
    </source>
</evidence>
<dbReference type="SUPFAM" id="SSF48452">
    <property type="entry name" value="TPR-like"/>
    <property type="match status" value="3"/>
</dbReference>
<evidence type="ECO:0000259" key="12">
    <source>
        <dbReference type="Pfam" id="PF23233"/>
    </source>
</evidence>
<keyword evidence="5" id="KW-0747">Spliceosome</keyword>
<dbReference type="PROSITE" id="PS50005">
    <property type="entry name" value="TPR"/>
    <property type="match status" value="2"/>
</dbReference>
<evidence type="ECO:0000256" key="7">
    <source>
        <dbReference type="ARBA" id="ARBA00023187"/>
    </source>
</evidence>